<accession>A0A166M9C9</accession>
<feature type="compositionally biased region" description="Basic and acidic residues" evidence="1">
    <location>
        <begin position="161"/>
        <end position="173"/>
    </location>
</feature>
<dbReference type="Proteomes" id="UP000076532">
    <property type="component" value="Unassembled WGS sequence"/>
</dbReference>
<evidence type="ECO:0000256" key="1">
    <source>
        <dbReference type="SAM" id="MobiDB-lite"/>
    </source>
</evidence>
<proteinExistence type="predicted"/>
<name>A0A166M9C9_9AGAM</name>
<feature type="region of interest" description="Disordered" evidence="1">
    <location>
        <begin position="157"/>
        <end position="181"/>
    </location>
</feature>
<dbReference type="AlphaFoldDB" id="A0A166M9C9"/>
<dbReference type="EMBL" id="KV417530">
    <property type="protein sequence ID" value="KZP23767.1"/>
    <property type="molecule type" value="Genomic_DNA"/>
</dbReference>
<keyword evidence="3" id="KW-1185">Reference proteome</keyword>
<sequence>MHQGIVFIQGDGGMEDICCKRSGWFQEAGEIKPEPHAKPNRDESNVDKQKFHEAGPTDRVRQCQRYITDSSSWRGHSVNSIITTYSNGGMRAPDAVIISDVGHWIYYEGVATVILNCTRYPPTLAAGIVPPYFRPSACVVFNWASVQVKNKHSFGFMSSNKPERKDVPQERRRGSFGWHGE</sequence>
<evidence type="ECO:0000313" key="3">
    <source>
        <dbReference type="Proteomes" id="UP000076532"/>
    </source>
</evidence>
<protein>
    <submittedName>
        <fullName evidence="2">Uncharacterized protein</fullName>
    </submittedName>
</protein>
<feature type="region of interest" description="Disordered" evidence="1">
    <location>
        <begin position="30"/>
        <end position="56"/>
    </location>
</feature>
<reference evidence="2 3" key="1">
    <citation type="journal article" date="2016" name="Mol. Biol. Evol.">
        <title>Comparative Genomics of Early-Diverging Mushroom-Forming Fungi Provides Insights into the Origins of Lignocellulose Decay Capabilities.</title>
        <authorList>
            <person name="Nagy L.G."/>
            <person name="Riley R."/>
            <person name="Tritt A."/>
            <person name="Adam C."/>
            <person name="Daum C."/>
            <person name="Floudas D."/>
            <person name="Sun H."/>
            <person name="Yadav J.S."/>
            <person name="Pangilinan J."/>
            <person name="Larsson K.H."/>
            <person name="Matsuura K."/>
            <person name="Barry K."/>
            <person name="Labutti K."/>
            <person name="Kuo R."/>
            <person name="Ohm R.A."/>
            <person name="Bhattacharya S.S."/>
            <person name="Shirouzu T."/>
            <person name="Yoshinaga Y."/>
            <person name="Martin F.M."/>
            <person name="Grigoriev I.V."/>
            <person name="Hibbett D.S."/>
        </authorList>
    </citation>
    <scope>NUCLEOTIDE SEQUENCE [LARGE SCALE GENOMIC DNA]</scope>
    <source>
        <strain evidence="2 3">CBS 109695</strain>
    </source>
</reference>
<evidence type="ECO:0000313" key="2">
    <source>
        <dbReference type="EMBL" id="KZP23767.1"/>
    </source>
</evidence>
<organism evidence="2 3">
    <name type="scientific">Athelia psychrophila</name>
    <dbReference type="NCBI Taxonomy" id="1759441"/>
    <lineage>
        <taxon>Eukaryota</taxon>
        <taxon>Fungi</taxon>
        <taxon>Dikarya</taxon>
        <taxon>Basidiomycota</taxon>
        <taxon>Agaricomycotina</taxon>
        <taxon>Agaricomycetes</taxon>
        <taxon>Agaricomycetidae</taxon>
        <taxon>Atheliales</taxon>
        <taxon>Atheliaceae</taxon>
        <taxon>Athelia</taxon>
    </lineage>
</organism>
<gene>
    <name evidence="2" type="ORF">FIBSPDRAFT_930274</name>
</gene>